<dbReference type="Proteomes" id="UP000182114">
    <property type="component" value="Unassembled WGS sequence"/>
</dbReference>
<keyword evidence="3" id="KW-1185">Reference proteome</keyword>
<keyword evidence="1" id="KW-1133">Transmembrane helix</keyword>
<accession>A0A1G7HLQ4</accession>
<keyword evidence="1" id="KW-0812">Transmembrane</keyword>
<reference evidence="3" key="1">
    <citation type="submission" date="2016-10" db="EMBL/GenBank/DDBJ databases">
        <authorList>
            <person name="Varghese N."/>
            <person name="Submissions S."/>
        </authorList>
    </citation>
    <scope>NUCLEOTIDE SEQUENCE [LARGE SCALE GENOMIC DNA]</scope>
    <source>
        <strain evidence="3">DSM 24729</strain>
    </source>
</reference>
<evidence type="ECO:0000256" key="1">
    <source>
        <dbReference type="SAM" id="Phobius"/>
    </source>
</evidence>
<sequence length="89" mass="10368">MSEDTTYCLVFFLITLFLCFIIFKKDNKTGIINFIVLISYVLIILAFRLFKSAYGNSLVWLVLFLVLSSIHIIVSIIYLIMKKLKTNNH</sequence>
<feature type="transmembrane region" description="Helical" evidence="1">
    <location>
        <begin position="6"/>
        <end position="23"/>
    </location>
</feature>
<keyword evidence="1" id="KW-0472">Membrane</keyword>
<dbReference type="EMBL" id="FNBD01000006">
    <property type="protein sequence ID" value="SDF01293.1"/>
    <property type="molecule type" value="Genomic_DNA"/>
</dbReference>
<evidence type="ECO:0000313" key="3">
    <source>
        <dbReference type="Proteomes" id="UP000182114"/>
    </source>
</evidence>
<dbReference type="AlphaFoldDB" id="A0A1G7HLQ4"/>
<feature type="transmembrane region" description="Helical" evidence="1">
    <location>
        <begin position="30"/>
        <end position="51"/>
    </location>
</feature>
<gene>
    <name evidence="2" type="ORF">SAMN04487992_106149</name>
</gene>
<evidence type="ECO:0000313" key="2">
    <source>
        <dbReference type="EMBL" id="SDF01293.1"/>
    </source>
</evidence>
<organism evidence="2 3">
    <name type="scientific">Cellulophaga baltica</name>
    <dbReference type="NCBI Taxonomy" id="76594"/>
    <lineage>
        <taxon>Bacteria</taxon>
        <taxon>Pseudomonadati</taxon>
        <taxon>Bacteroidota</taxon>
        <taxon>Flavobacteriia</taxon>
        <taxon>Flavobacteriales</taxon>
        <taxon>Flavobacteriaceae</taxon>
        <taxon>Cellulophaga</taxon>
    </lineage>
</organism>
<feature type="transmembrane region" description="Helical" evidence="1">
    <location>
        <begin position="57"/>
        <end position="81"/>
    </location>
</feature>
<protein>
    <submittedName>
        <fullName evidence="2">Uncharacterized protein</fullName>
    </submittedName>
</protein>
<name>A0A1G7HLQ4_9FLAO</name>
<proteinExistence type="predicted"/>